<dbReference type="CDD" id="cd01427">
    <property type="entry name" value="HAD_like"/>
    <property type="match status" value="1"/>
</dbReference>
<sequence>MQDLTRFPGSTTCVLLDFDGPVCTLFSAYPAAAIARRLERLTAELPSMLPSTRERARTAEDPYVLLQAAFEDPGAVADGAAGALERLLTEEEVTAATGARPTRHADHVIRALHEAGHALAVTTNNSREAVECYLARRGLLDLFEGHVHGRTPGGPLRLKPAPDCLERALEAAGTAARDAVMVGDHPRDLEAARAAGVRFVGYARDRRKAAQLRGASAAEVVRSLPELLRLLDPAAYELAAARLRDDVAGRT</sequence>
<dbReference type="InterPro" id="IPR023214">
    <property type="entry name" value="HAD_sf"/>
</dbReference>
<keyword evidence="1" id="KW-0378">Hydrolase</keyword>
<keyword evidence="2" id="KW-1185">Reference proteome</keyword>
<evidence type="ECO:0000313" key="1">
    <source>
        <dbReference type="EMBL" id="MDJ1135890.1"/>
    </source>
</evidence>
<dbReference type="NCBIfam" id="TIGR01509">
    <property type="entry name" value="HAD-SF-IA-v3"/>
    <property type="match status" value="1"/>
</dbReference>
<dbReference type="InterPro" id="IPR006439">
    <property type="entry name" value="HAD-SF_hydro_IA"/>
</dbReference>
<dbReference type="Pfam" id="PF00702">
    <property type="entry name" value="Hydrolase"/>
    <property type="match status" value="1"/>
</dbReference>
<dbReference type="EMBL" id="JANCPR020000033">
    <property type="protein sequence ID" value="MDJ1135890.1"/>
    <property type="molecule type" value="Genomic_DNA"/>
</dbReference>
<dbReference type="PANTHER" id="PTHR43434">
    <property type="entry name" value="PHOSPHOGLYCOLATE PHOSPHATASE"/>
    <property type="match status" value="1"/>
</dbReference>
<dbReference type="RefSeq" id="WP_274044856.1">
    <property type="nucleotide sequence ID" value="NZ_JANCPR020000033.1"/>
</dbReference>
<dbReference type="Proteomes" id="UP001214441">
    <property type="component" value="Unassembled WGS sequence"/>
</dbReference>
<dbReference type="GO" id="GO:0016874">
    <property type="term" value="F:ligase activity"/>
    <property type="evidence" value="ECO:0007669"/>
    <property type="project" value="UniProtKB-KW"/>
</dbReference>
<name>A0ABT7A3I2_9ACTN</name>
<dbReference type="GO" id="GO:0016787">
    <property type="term" value="F:hydrolase activity"/>
    <property type="evidence" value="ECO:0007669"/>
    <property type="project" value="UniProtKB-KW"/>
</dbReference>
<accession>A0ABT7A3I2</accession>
<comment type="caution">
    <text evidence="1">The sequence shown here is derived from an EMBL/GenBank/DDBJ whole genome shotgun (WGS) entry which is preliminary data.</text>
</comment>
<evidence type="ECO:0000313" key="2">
    <source>
        <dbReference type="Proteomes" id="UP001214441"/>
    </source>
</evidence>
<keyword evidence="1" id="KW-0436">Ligase</keyword>
<gene>
    <name evidence="1" type="ORF">NMN56_028880</name>
</gene>
<dbReference type="Gene3D" id="3.40.50.1000">
    <property type="entry name" value="HAD superfamily/HAD-like"/>
    <property type="match status" value="1"/>
</dbReference>
<protein>
    <submittedName>
        <fullName evidence="1">HAD-IA family hydrolase</fullName>
    </submittedName>
</protein>
<dbReference type="InterPro" id="IPR036412">
    <property type="entry name" value="HAD-like_sf"/>
</dbReference>
<reference evidence="1 2" key="1">
    <citation type="submission" date="2023-05" db="EMBL/GenBank/DDBJ databases">
        <title>Streptantibioticus silvisoli sp. nov., acidotolerant actinomycetes 1 from pine litter.</title>
        <authorList>
            <person name="Swiecimska M."/>
            <person name="Golinska P."/>
            <person name="Sangal V."/>
            <person name="Wachnowicz B."/>
            <person name="Goodfellow M."/>
        </authorList>
    </citation>
    <scope>NUCLEOTIDE SEQUENCE [LARGE SCALE GENOMIC DNA]</scope>
    <source>
        <strain evidence="1 2">DSM 42109</strain>
    </source>
</reference>
<dbReference type="SUPFAM" id="SSF56784">
    <property type="entry name" value="HAD-like"/>
    <property type="match status" value="1"/>
</dbReference>
<dbReference type="InterPro" id="IPR050155">
    <property type="entry name" value="HAD-like_hydrolase_sf"/>
</dbReference>
<proteinExistence type="predicted"/>
<dbReference type="PANTHER" id="PTHR43434:SF1">
    <property type="entry name" value="PHOSPHOGLYCOLATE PHOSPHATASE"/>
    <property type="match status" value="1"/>
</dbReference>
<organism evidence="1 2">
    <name type="scientific">Streptomyces iconiensis</name>
    <dbReference type="NCBI Taxonomy" id="1384038"/>
    <lineage>
        <taxon>Bacteria</taxon>
        <taxon>Bacillati</taxon>
        <taxon>Actinomycetota</taxon>
        <taxon>Actinomycetes</taxon>
        <taxon>Kitasatosporales</taxon>
        <taxon>Streptomycetaceae</taxon>
        <taxon>Streptomyces</taxon>
    </lineage>
</organism>